<sequence>MDGCQPPPKKKVSFFESFLQGMQTPFPVPKEEASNRVILYLTVCLKGHLKTSALKTISVLSLM</sequence>
<accession>S9W6B7</accession>
<keyword evidence="2" id="KW-1185">Reference proteome</keyword>
<dbReference type="Proteomes" id="UP000015464">
    <property type="component" value="Unassembled WGS sequence"/>
</dbReference>
<dbReference type="AlphaFoldDB" id="S9W6B7"/>
<name>S9W6B7_SCHCR</name>
<proteinExistence type="predicted"/>
<dbReference type="EMBL" id="KE546988">
    <property type="protein sequence ID" value="EPY54104.1"/>
    <property type="molecule type" value="Genomic_DNA"/>
</dbReference>
<protein>
    <submittedName>
        <fullName evidence="1">Uncharacterized protein</fullName>
    </submittedName>
</protein>
<organism evidence="1 2">
    <name type="scientific">Schizosaccharomyces cryophilus (strain OY26 / ATCC MYA-4695 / CBS 11777 / NBRC 106824 / NRRL Y48691)</name>
    <name type="common">Fission yeast</name>
    <dbReference type="NCBI Taxonomy" id="653667"/>
    <lineage>
        <taxon>Eukaryota</taxon>
        <taxon>Fungi</taxon>
        <taxon>Dikarya</taxon>
        <taxon>Ascomycota</taxon>
        <taxon>Taphrinomycotina</taxon>
        <taxon>Schizosaccharomycetes</taxon>
        <taxon>Schizosaccharomycetales</taxon>
        <taxon>Schizosaccharomycetaceae</taxon>
        <taxon>Schizosaccharomyces</taxon>
    </lineage>
</organism>
<dbReference type="RefSeq" id="XP_013021715.1">
    <property type="nucleotide sequence ID" value="XM_013166261.1"/>
</dbReference>
<dbReference type="HOGENOM" id="CLU_2887085_0_0_1"/>
<gene>
    <name evidence="1" type="ORF">SPOG_03998</name>
</gene>
<evidence type="ECO:0000313" key="2">
    <source>
        <dbReference type="Proteomes" id="UP000015464"/>
    </source>
</evidence>
<dbReference type="GeneID" id="25038313"/>
<evidence type="ECO:0000313" key="1">
    <source>
        <dbReference type="EMBL" id="EPY54104.1"/>
    </source>
</evidence>
<reference evidence="1 2" key="1">
    <citation type="journal article" date="2011" name="Science">
        <title>Comparative functional genomics of the fission yeasts.</title>
        <authorList>
            <person name="Rhind N."/>
            <person name="Chen Z."/>
            <person name="Yassour M."/>
            <person name="Thompson D.A."/>
            <person name="Haas B.J."/>
            <person name="Habib N."/>
            <person name="Wapinski I."/>
            <person name="Roy S."/>
            <person name="Lin M.F."/>
            <person name="Heiman D.I."/>
            <person name="Young S.K."/>
            <person name="Furuya K."/>
            <person name="Guo Y."/>
            <person name="Pidoux A."/>
            <person name="Chen H.M."/>
            <person name="Robbertse B."/>
            <person name="Goldberg J.M."/>
            <person name="Aoki K."/>
            <person name="Bayne E.H."/>
            <person name="Berlin A.M."/>
            <person name="Desjardins C.A."/>
            <person name="Dobbs E."/>
            <person name="Dukaj L."/>
            <person name="Fan L."/>
            <person name="FitzGerald M.G."/>
            <person name="French C."/>
            <person name="Gujja S."/>
            <person name="Hansen K."/>
            <person name="Keifenheim D."/>
            <person name="Levin J.Z."/>
            <person name="Mosher R.A."/>
            <person name="Mueller C.A."/>
            <person name="Pfiffner J."/>
            <person name="Priest M."/>
            <person name="Russ C."/>
            <person name="Smialowska A."/>
            <person name="Swoboda P."/>
            <person name="Sykes S.M."/>
            <person name="Vaughn M."/>
            <person name="Vengrova S."/>
            <person name="Yoder R."/>
            <person name="Zeng Q."/>
            <person name="Allshire R."/>
            <person name="Baulcombe D."/>
            <person name="Birren B.W."/>
            <person name="Brown W."/>
            <person name="Ekwall K."/>
            <person name="Kellis M."/>
            <person name="Leatherwood J."/>
            <person name="Levin H."/>
            <person name="Margalit H."/>
            <person name="Martienssen R."/>
            <person name="Nieduszynski C.A."/>
            <person name="Spatafora J.W."/>
            <person name="Friedman N."/>
            <person name="Dalgaard J.Z."/>
            <person name="Baumann P."/>
            <person name="Niki H."/>
            <person name="Regev A."/>
            <person name="Nusbaum C."/>
        </authorList>
    </citation>
    <scope>NUCLEOTIDE SEQUENCE [LARGE SCALE GENOMIC DNA]</scope>
    <source>
        <strain evidence="2">OY26 / ATCC MYA-4695 / CBS 11777 / NBRC 106824 / NRRL Y48691</strain>
    </source>
</reference>